<dbReference type="AlphaFoldDB" id="W6MVF8"/>
<dbReference type="InterPro" id="IPR036034">
    <property type="entry name" value="PDZ_sf"/>
</dbReference>
<dbReference type="RefSeq" id="XP_022461913.1">
    <property type="nucleotide sequence ID" value="XM_022603996.1"/>
</dbReference>
<dbReference type="GO" id="GO:0007030">
    <property type="term" value="P:Golgi organization"/>
    <property type="evidence" value="ECO:0007669"/>
    <property type="project" value="TreeGrafter"/>
</dbReference>
<evidence type="ECO:0000313" key="8">
    <source>
        <dbReference type="Proteomes" id="UP000019384"/>
    </source>
</evidence>
<reference evidence="7" key="1">
    <citation type="submission" date="2013-12" db="EMBL/GenBank/DDBJ databases">
        <authorList>
            <person name="Genoscope - CEA"/>
        </authorList>
    </citation>
    <scope>NUCLEOTIDE SEQUENCE</scope>
    <source>
        <strain evidence="7">CBS 1993</strain>
    </source>
</reference>
<proteinExistence type="predicted"/>
<dbReference type="STRING" id="1382522.W6MVF8"/>
<feature type="compositionally biased region" description="Basic and acidic residues" evidence="5">
    <location>
        <begin position="366"/>
        <end position="376"/>
    </location>
</feature>
<feature type="domain" description="PDZ GRASP-type" evidence="6">
    <location>
        <begin position="180"/>
        <end position="282"/>
    </location>
</feature>
<dbReference type="GO" id="GO:0000139">
    <property type="term" value="C:Golgi membrane"/>
    <property type="evidence" value="ECO:0007669"/>
    <property type="project" value="UniProtKB-SubCell"/>
</dbReference>
<evidence type="ECO:0000259" key="6">
    <source>
        <dbReference type="PROSITE" id="PS51865"/>
    </source>
</evidence>
<feature type="compositionally biased region" description="Polar residues" evidence="5">
    <location>
        <begin position="323"/>
        <end position="335"/>
    </location>
</feature>
<dbReference type="OrthoDB" id="3318at2759"/>
<organism evidence="7 8">
    <name type="scientific">Kuraishia capsulata CBS 1993</name>
    <dbReference type="NCBI Taxonomy" id="1382522"/>
    <lineage>
        <taxon>Eukaryota</taxon>
        <taxon>Fungi</taxon>
        <taxon>Dikarya</taxon>
        <taxon>Ascomycota</taxon>
        <taxon>Saccharomycotina</taxon>
        <taxon>Pichiomycetes</taxon>
        <taxon>Pichiales</taxon>
        <taxon>Pichiaceae</taxon>
        <taxon>Kuraishia</taxon>
    </lineage>
</organism>
<evidence type="ECO:0000313" key="7">
    <source>
        <dbReference type="EMBL" id="CDK29932.1"/>
    </source>
</evidence>
<dbReference type="PANTHER" id="PTHR12893:SF0">
    <property type="entry name" value="GRASP65"/>
    <property type="match status" value="1"/>
</dbReference>
<dbReference type="EMBL" id="HG793131">
    <property type="protein sequence ID" value="CDK29932.1"/>
    <property type="molecule type" value="Genomic_DNA"/>
</dbReference>
<reference evidence="7" key="2">
    <citation type="submission" date="2014-02" db="EMBL/GenBank/DDBJ databases">
        <title>Complete DNA sequence of /Kuraishia capsulata/ illustrates novel genomic features among budding yeasts (/Saccharomycotina/).</title>
        <authorList>
            <person name="Morales L."/>
            <person name="Noel B."/>
            <person name="Porcel B."/>
            <person name="Marcet-Houben M."/>
            <person name="Hullo M-F."/>
            <person name="Sacerdot C."/>
            <person name="Tekaia F."/>
            <person name="Leh-Louis V."/>
            <person name="Despons L."/>
            <person name="Khanna V."/>
            <person name="Aury J-M."/>
            <person name="Barbe V."/>
            <person name="Couloux A."/>
            <person name="Labadie K."/>
            <person name="Pelletier E."/>
            <person name="Souciet J-L."/>
            <person name="Boekhout T."/>
            <person name="Gabaldon T."/>
            <person name="Wincker P."/>
            <person name="Dujon B."/>
        </authorList>
    </citation>
    <scope>NUCLEOTIDE SEQUENCE</scope>
    <source>
        <strain evidence="7">CBS 1993</strain>
    </source>
</reference>
<keyword evidence="2" id="KW-0677">Repeat</keyword>
<dbReference type="InterPro" id="IPR024958">
    <property type="entry name" value="GRASP_PDZ"/>
</dbReference>
<comment type="subcellular location">
    <subcellularLocation>
        <location evidence="1">Golgi apparatus membrane</location>
    </subcellularLocation>
</comment>
<accession>W6MVF8</accession>
<feature type="domain" description="PDZ GRASP-type" evidence="6">
    <location>
        <begin position="41"/>
        <end position="175"/>
    </location>
</feature>
<dbReference type="Proteomes" id="UP000019384">
    <property type="component" value="Unassembled WGS sequence"/>
</dbReference>
<keyword evidence="4" id="KW-0472">Membrane</keyword>
<sequence length="400" mass="43626">MFAFAKKLVNQLEQQATEQISNLSLNSHEADTYFKQKGSGWGLRVLSVERGSICANHGFESWFDFIVGVNDYEINLLIGGADSEENVAVGKVDYTRLLGFLKNLVDNLQPIRFQVWNAKGGTLRTITVPSEEIVNSGIAKTSELDDVSLEKPSNEGVVKNDAFKKLGMSLQYAPLEAATYVWHVLNVKANSPAYQAGLLPGADYIIGSQDGLLATGGEDLLGKVITSLYLRSKSQDEKKSQLSVILYAYNHDFDIVRPVTIYPNEEWGGGGLLGCDVGYGLLHRLPEVFGKFGEAKSGDSDEEMNYNDFSPGTTMFATPGETKPTTSSPLTSQTFVPASVAPPPHSSKSKRKPKHVANDLSSYFEEETKKSKEMDGSKAVTSHGDIPPPPSVLAHSEEHE</sequence>
<evidence type="ECO:0000256" key="4">
    <source>
        <dbReference type="ARBA" id="ARBA00023136"/>
    </source>
</evidence>
<feature type="compositionally biased region" description="Polar residues" evidence="5">
    <location>
        <begin position="307"/>
        <end position="316"/>
    </location>
</feature>
<evidence type="ECO:0000256" key="1">
    <source>
        <dbReference type="ARBA" id="ARBA00004394"/>
    </source>
</evidence>
<keyword evidence="8" id="KW-1185">Reference proteome</keyword>
<protein>
    <recommendedName>
        <fullName evidence="6">PDZ GRASP-type domain-containing protein</fullName>
    </recommendedName>
</protein>
<feature type="region of interest" description="Disordered" evidence="5">
    <location>
        <begin position="294"/>
        <end position="400"/>
    </location>
</feature>
<evidence type="ECO:0000256" key="2">
    <source>
        <dbReference type="ARBA" id="ARBA00022737"/>
    </source>
</evidence>
<evidence type="ECO:0000256" key="5">
    <source>
        <dbReference type="SAM" id="MobiDB-lite"/>
    </source>
</evidence>
<name>W6MVF8_9ASCO</name>
<dbReference type="PROSITE" id="PS51865">
    <property type="entry name" value="PDZ_GRASP"/>
    <property type="match status" value="2"/>
</dbReference>
<dbReference type="InterPro" id="IPR007583">
    <property type="entry name" value="GRASP55_65"/>
</dbReference>
<evidence type="ECO:0000256" key="3">
    <source>
        <dbReference type="ARBA" id="ARBA00023034"/>
    </source>
</evidence>
<keyword evidence="3" id="KW-0333">Golgi apparatus</keyword>
<dbReference type="HOGENOM" id="CLU_657398_0_0_1"/>
<dbReference type="PANTHER" id="PTHR12893">
    <property type="entry name" value="GOLGI REASSEMBLY STACKING PROTEIN GRASP"/>
    <property type="match status" value="1"/>
</dbReference>
<dbReference type="Gene3D" id="2.30.42.10">
    <property type="match status" value="2"/>
</dbReference>
<dbReference type="GeneID" id="34523301"/>
<gene>
    <name evidence="7" type="ORF">KUCA_T00005926001</name>
</gene>
<dbReference type="Pfam" id="PF04495">
    <property type="entry name" value="GRASP55_65"/>
    <property type="match status" value="1"/>
</dbReference>